<feature type="region of interest" description="Disordered" evidence="7">
    <location>
        <begin position="1"/>
        <end position="60"/>
    </location>
</feature>
<sequence>MLHNLAVRRHVPFLQEEETGDAPVAAVDPDDSEDEEAEDEDEDNRPSVMRQHVPPTHPDDRLLERELNKLRVEQTRLKLKKQQLDLDRQTLEIEKERQKLGLETHGGSSSIPHSHPAKEYDSRNLHKIVPPYKEGDDINKWFAALERACAVQDVPQRQWAAILWLSFSGKGRDRLLTVKESEANDYKVLKNALLDGYGLTTEQYRIKFRETKKESSQDWVDFIDHSVKALEGWLHGSKVTDYDSLYNLILREHILNNCVSDLLHQYLVDSDLTSPQELGKKADKWVRTRVNRKVHTGGDKDGNKKNDGNDLETSAWSDVELEAHAAMLGIPGHIFALTRAQAKKQKGQGSLDPGTMDQVLPKDRASRSKALPTIPPSTVDSTSEEEECPPCAEPTPEELEADTAELLGEGGPAREELSVAEQTCPTLEGLRQQAVKQANGDVSDSHRVYWEDNLLYTEARDPKPGTARRSARRPASGFTSWTCFPDPDHTQRLWLPAATEGFFTMERQRRRQEIEKGLQFIQSTVPFPGSQEEYEDFLHKLVRNLFTEGNDLYREGDLQLALGQYTEGLNVSEYGTSDGVTMAQELDCKLYVNRAACYFNMELYEKALEDCEIALHLDKDNMRALFRKARTLYQLGRHKEANECNRHCLLSHPNDESVTCLGQELSQKLGLRVRKAYKRPKPDLESFNVLSNGTSSGSSNQITSNGLGSIDDIEIDFPQELKCIPAPVATSIPVSDASAPQPKSSPSSVGPLSVDQHVSVPVPESVDDFPDDVLGGDELDSILDSISETPAMPSYQGVIPREMPQLIPVFPGGTPLLPPVVTGSIPVSTPLPPASFGLPDSRKLSVLDSFEPGQGGTLDSLDVLRYPEPTLDRLDSFDSSRGSLDALDSFQCDTRMQESRLTGGLQRPTPAALLNSLNNMIPLKMESFPRAMEPAAIAPGTSLLVKNPLADTHEFRQGCHTCYQKTGPKVLDCTYKEGLEHKCKRDLLLGRLRKSEDKTWKRIRPRPAMPNFVGSYYLCKDVLSTQNCKFGDHCTFAYYQEEIDVWTEERKGTLRRELLFHTPHGPSPANQTVAKLLQDHQGIFTFLCQVCFDSKPRIISERSRSNPSMCVNPAAPHNFEDNKCLAHVVCTNTVKYSKIRPYQERFQNDVCRHEMRYGCQQEDACHFAHSFLELRVWLLQQSTGITHEEILRESRASKAPHNPFPSKAAVYGIPDLKMKFVCSQCWQNGNVTEPDKDMKYCSAKARHSYTKDRRILLVMSKAKKKWISVRPLPSVRSFPQQYDLCIHIQKGRKCQYVGNCTFAHSPEEKELWTFMKEKKVYDLQALYDMSLKKNNPGKSGDGNSLISRETDKQIHMPTDYADIMTGFHCRFCGKNSNSERQWQQHIQSEKHKEKVVTSESDASCWSQRFPMGEFEICEKYKANKSCPDGENCRFAHGENELLEWLDRREVLKQKLAKARRDMLLGPNDQDFGKYNFLVEEEKA</sequence>
<dbReference type="SUPFAM" id="SSF90229">
    <property type="entry name" value="CCCH zinc finger"/>
    <property type="match status" value="2"/>
</dbReference>
<evidence type="ECO:0000256" key="2">
    <source>
        <dbReference type="ARBA" id="ARBA00022771"/>
    </source>
</evidence>
<feature type="zinc finger region" description="C3H1-type" evidence="5">
    <location>
        <begin position="1411"/>
        <end position="1439"/>
    </location>
</feature>
<dbReference type="InterPro" id="IPR000571">
    <property type="entry name" value="Znf_CCCH"/>
</dbReference>
<dbReference type="GO" id="GO:0035198">
    <property type="term" value="F:miRNA binding"/>
    <property type="evidence" value="ECO:0007669"/>
    <property type="project" value="InterPro"/>
</dbReference>
<dbReference type="PANTHER" id="PTHR14928">
    <property type="entry name" value="MICRO-RNA BINDING ZINC FINGER CCCH DOMAIN-CONTAINING PROTEIN 7"/>
    <property type="match status" value="1"/>
</dbReference>
<evidence type="ECO:0000313" key="9">
    <source>
        <dbReference type="EMBL" id="KAJ1173954.1"/>
    </source>
</evidence>
<dbReference type="SUPFAM" id="SSF48452">
    <property type="entry name" value="TPR-like"/>
    <property type="match status" value="1"/>
</dbReference>
<feature type="compositionally biased region" description="Low complexity" evidence="7">
    <location>
        <begin position="735"/>
        <end position="748"/>
    </location>
</feature>
<dbReference type="InterPro" id="IPR039691">
    <property type="entry name" value="ZC3H7A/B"/>
</dbReference>
<dbReference type="PROSITE" id="PS50005">
    <property type="entry name" value="TPR"/>
    <property type="match status" value="1"/>
</dbReference>
<evidence type="ECO:0000256" key="4">
    <source>
        <dbReference type="PROSITE-ProRule" id="PRU00339"/>
    </source>
</evidence>
<evidence type="ECO:0000256" key="6">
    <source>
        <dbReference type="SAM" id="Coils"/>
    </source>
</evidence>
<dbReference type="Proteomes" id="UP001066276">
    <property type="component" value="Chromosome 4_1"/>
</dbReference>
<dbReference type="PROSITE" id="PS50103">
    <property type="entry name" value="ZF_C3H1"/>
    <property type="match status" value="3"/>
</dbReference>
<gene>
    <name evidence="9" type="ORF">NDU88_005778</name>
</gene>
<dbReference type="Pfam" id="PF00642">
    <property type="entry name" value="zf-CCCH"/>
    <property type="match status" value="1"/>
</dbReference>
<name>A0AAV7TCA1_PLEWA</name>
<feature type="compositionally biased region" description="Basic and acidic residues" evidence="7">
    <location>
        <begin position="296"/>
        <end position="308"/>
    </location>
</feature>
<dbReference type="EMBL" id="JANPWB010000007">
    <property type="protein sequence ID" value="KAJ1173954.1"/>
    <property type="molecule type" value="Genomic_DNA"/>
</dbReference>
<feature type="compositionally biased region" description="Basic residues" evidence="7">
    <location>
        <begin position="1"/>
        <end position="11"/>
    </location>
</feature>
<evidence type="ECO:0000259" key="8">
    <source>
        <dbReference type="PROSITE" id="PS50103"/>
    </source>
</evidence>
<keyword evidence="10" id="KW-1185">Reference proteome</keyword>
<dbReference type="InterPro" id="IPR019734">
    <property type="entry name" value="TPR_rpt"/>
</dbReference>
<feature type="domain" description="C3H1-type" evidence="8">
    <location>
        <begin position="1279"/>
        <end position="1307"/>
    </location>
</feature>
<dbReference type="SMART" id="SM00028">
    <property type="entry name" value="TPR"/>
    <property type="match status" value="2"/>
</dbReference>
<feature type="domain" description="C3H1-type" evidence="8">
    <location>
        <begin position="1411"/>
        <end position="1439"/>
    </location>
</feature>
<feature type="domain" description="C3H1-type" evidence="8">
    <location>
        <begin position="1145"/>
        <end position="1172"/>
    </location>
</feature>
<feature type="coiled-coil region" evidence="6">
    <location>
        <begin position="72"/>
        <end position="99"/>
    </location>
</feature>
<dbReference type="SUPFAM" id="SSF57667">
    <property type="entry name" value="beta-beta-alpha zinc fingers"/>
    <property type="match status" value="1"/>
</dbReference>
<feature type="zinc finger region" description="C3H1-type" evidence="5">
    <location>
        <begin position="1145"/>
        <end position="1172"/>
    </location>
</feature>
<keyword evidence="3 5" id="KW-0862">Zinc</keyword>
<reference evidence="9" key="1">
    <citation type="journal article" date="2022" name="bioRxiv">
        <title>Sequencing and chromosome-scale assembly of the giantPleurodeles waltlgenome.</title>
        <authorList>
            <person name="Brown T."/>
            <person name="Elewa A."/>
            <person name="Iarovenko S."/>
            <person name="Subramanian E."/>
            <person name="Araus A.J."/>
            <person name="Petzold A."/>
            <person name="Susuki M."/>
            <person name="Suzuki K.-i.T."/>
            <person name="Hayashi T."/>
            <person name="Toyoda A."/>
            <person name="Oliveira C."/>
            <person name="Osipova E."/>
            <person name="Leigh N.D."/>
            <person name="Simon A."/>
            <person name="Yun M.H."/>
        </authorList>
    </citation>
    <scope>NUCLEOTIDE SEQUENCE</scope>
    <source>
        <strain evidence="9">20211129_DDA</strain>
        <tissue evidence="9">Liver</tissue>
    </source>
</reference>
<dbReference type="InterPro" id="IPR036236">
    <property type="entry name" value="Znf_C2H2_sf"/>
</dbReference>
<accession>A0AAV7TCA1</accession>
<dbReference type="Gene3D" id="3.30.160.60">
    <property type="entry name" value="Classic Zinc Finger"/>
    <property type="match status" value="1"/>
</dbReference>
<keyword evidence="1 5" id="KW-0479">Metal-binding</keyword>
<keyword evidence="6" id="KW-0175">Coiled coil</keyword>
<keyword evidence="2 5" id="KW-0863">Zinc-finger</keyword>
<evidence type="ECO:0000256" key="5">
    <source>
        <dbReference type="PROSITE-ProRule" id="PRU00723"/>
    </source>
</evidence>
<dbReference type="InterPro" id="IPR036855">
    <property type="entry name" value="Znf_CCCH_sf"/>
</dbReference>
<comment type="caution">
    <text evidence="9">The sequence shown here is derived from an EMBL/GenBank/DDBJ whole genome shotgun (WGS) entry which is preliminary data.</text>
</comment>
<evidence type="ECO:0000256" key="1">
    <source>
        <dbReference type="ARBA" id="ARBA00022723"/>
    </source>
</evidence>
<dbReference type="Gene3D" id="4.10.1000.10">
    <property type="entry name" value="Zinc finger, CCCH-type"/>
    <property type="match status" value="1"/>
</dbReference>
<proteinExistence type="predicted"/>
<feature type="repeat" description="TPR" evidence="4">
    <location>
        <begin position="588"/>
        <end position="621"/>
    </location>
</feature>
<feature type="compositionally biased region" description="Acidic residues" evidence="7">
    <location>
        <begin position="28"/>
        <end position="43"/>
    </location>
</feature>
<dbReference type="PANTHER" id="PTHR14928:SF6">
    <property type="entry name" value="ZINC FINGER CCCH DOMAIN-CONTAINING PROTEIN 7B"/>
    <property type="match status" value="1"/>
</dbReference>
<dbReference type="GO" id="GO:0035196">
    <property type="term" value="P:miRNA processing"/>
    <property type="evidence" value="ECO:0007669"/>
    <property type="project" value="TreeGrafter"/>
</dbReference>
<dbReference type="Gene3D" id="1.25.40.10">
    <property type="entry name" value="Tetratricopeptide repeat domain"/>
    <property type="match status" value="1"/>
</dbReference>
<organism evidence="9 10">
    <name type="scientific">Pleurodeles waltl</name>
    <name type="common">Iberian ribbed newt</name>
    <dbReference type="NCBI Taxonomy" id="8319"/>
    <lineage>
        <taxon>Eukaryota</taxon>
        <taxon>Metazoa</taxon>
        <taxon>Chordata</taxon>
        <taxon>Craniata</taxon>
        <taxon>Vertebrata</taxon>
        <taxon>Euteleostomi</taxon>
        <taxon>Amphibia</taxon>
        <taxon>Batrachia</taxon>
        <taxon>Caudata</taxon>
        <taxon>Salamandroidea</taxon>
        <taxon>Salamandridae</taxon>
        <taxon>Pleurodelinae</taxon>
        <taxon>Pleurodeles</taxon>
    </lineage>
</organism>
<feature type="region of interest" description="Disordered" evidence="7">
    <location>
        <begin position="289"/>
        <end position="311"/>
    </location>
</feature>
<protein>
    <recommendedName>
        <fullName evidence="8">C3H1-type domain-containing protein</fullName>
    </recommendedName>
</protein>
<feature type="region of interest" description="Disordered" evidence="7">
    <location>
        <begin position="734"/>
        <end position="755"/>
    </location>
</feature>
<dbReference type="GO" id="GO:0008270">
    <property type="term" value="F:zinc ion binding"/>
    <property type="evidence" value="ECO:0007669"/>
    <property type="project" value="UniProtKB-KW"/>
</dbReference>
<keyword evidence="4" id="KW-0802">TPR repeat</keyword>
<evidence type="ECO:0000256" key="3">
    <source>
        <dbReference type="ARBA" id="ARBA00022833"/>
    </source>
</evidence>
<evidence type="ECO:0000313" key="10">
    <source>
        <dbReference type="Proteomes" id="UP001066276"/>
    </source>
</evidence>
<evidence type="ECO:0000256" key="7">
    <source>
        <dbReference type="SAM" id="MobiDB-lite"/>
    </source>
</evidence>
<dbReference type="InterPro" id="IPR011990">
    <property type="entry name" value="TPR-like_helical_dom_sf"/>
</dbReference>
<feature type="region of interest" description="Disordered" evidence="7">
    <location>
        <begin position="345"/>
        <end position="397"/>
    </location>
</feature>
<dbReference type="SMART" id="SM00356">
    <property type="entry name" value="ZnF_C3H1"/>
    <property type="match status" value="4"/>
</dbReference>
<feature type="zinc finger region" description="C3H1-type" evidence="5">
    <location>
        <begin position="1279"/>
        <end position="1307"/>
    </location>
</feature>